<feature type="chain" id="PRO_5003919956" description="TY-Chap N-terminal domain-containing protein" evidence="1">
    <location>
        <begin position="27"/>
        <end position="324"/>
    </location>
</feature>
<dbReference type="eggNOG" id="ENOG5032MJP">
    <property type="taxonomic scope" value="Bacteria"/>
</dbReference>
<dbReference type="PATRIC" id="fig|883078.3.peg.1536"/>
<protein>
    <recommendedName>
        <fullName evidence="2">TY-Chap N-terminal domain-containing protein</fullName>
    </recommendedName>
</protein>
<proteinExistence type="predicted"/>
<dbReference type="RefSeq" id="WP_006020218.1">
    <property type="nucleotide sequence ID" value="NZ_KB375282.1"/>
</dbReference>
<feature type="domain" description="TY-Chap N-terminal" evidence="2">
    <location>
        <begin position="56"/>
        <end position="137"/>
    </location>
</feature>
<dbReference type="EMBL" id="AGWX01000002">
    <property type="protein sequence ID" value="EKS39539.1"/>
    <property type="molecule type" value="Genomic_DNA"/>
</dbReference>
<dbReference type="Proteomes" id="UP000001096">
    <property type="component" value="Unassembled WGS sequence"/>
</dbReference>
<organism evidence="3 4">
    <name type="scientific">Afipia broomeae ATCC 49717</name>
    <dbReference type="NCBI Taxonomy" id="883078"/>
    <lineage>
        <taxon>Bacteria</taxon>
        <taxon>Pseudomonadati</taxon>
        <taxon>Pseudomonadota</taxon>
        <taxon>Alphaproteobacteria</taxon>
        <taxon>Hyphomicrobiales</taxon>
        <taxon>Nitrobacteraceae</taxon>
        <taxon>Afipia</taxon>
    </lineage>
</organism>
<evidence type="ECO:0000259" key="2">
    <source>
        <dbReference type="Pfam" id="PF22552"/>
    </source>
</evidence>
<name>K8PFK5_9BRAD</name>
<evidence type="ECO:0000313" key="4">
    <source>
        <dbReference type="Proteomes" id="UP000001096"/>
    </source>
</evidence>
<comment type="caution">
    <text evidence="3">The sequence shown here is derived from an EMBL/GenBank/DDBJ whole genome shotgun (WGS) entry which is preliminary data.</text>
</comment>
<dbReference type="AlphaFoldDB" id="K8PFK5"/>
<sequence length="324" mass="34838">MGQFGFQRARAALAALALWAATSPGAAQTPNIRIDEALQNITSLVRAGRVGYATFWDGNKYIQCRRISDRSLRCEAAGTSMQPSLKSVLTGDRLTRLSALGWTLDPSFGNYVQIFPADMPTDRAADHVVRALVEAYAANVNDLDVATSWVADTPCPPRNGPSQNLAGSVNDAPSMRATAVRTCFYTPPAATTQTASSAAELVAIYGTSTTAEIQRLRINATRRVYTVFDAGIGYIQCAPEVPPVAIYCEAQSAESWAALTTVLTPERIARLHNAGYADPGRAPNYSKSYALDKYKDAAIASEILTILHEAYGYTGATRLKTTTE</sequence>
<evidence type="ECO:0000256" key="1">
    <source>
        <dbReference type="SAM" id="SignalP"/>
    </source>
</evidence>
<accession>K8PFK5</accession>
<feature type="signal peptide" evidence="1">
    <location>
        <begin position="1"/>
        <end position="26"/>
    </location>
</feature>
<dbReference type="InterPro" id="IPR054344">
    <property type="entry name" value="TY-Chap_N"/>
</dbReference>
<evidence type="ECO:0000313" key="3">
    <source>
        <dbReference type="EMBL" id="EKS39539.1"/>
    </source>
</evidence>
<dbReference type="HOGENOM" id="CLU_868444_0_0_5"/>
<dbReference type="Pfam" id="PF22552">
    <property type="entry name" value="TY-Chap3"/>
    <property type="match status" value="1"/>
</dbReference>
<gene>
    <name evidence="3" type="ORF">HMPREF9695_01500</name>
</gene>
<reference evidence="3 4" key="1">
    <citation type="submission" date="2012-04" db="EMBL/GenBank/DDBJ databases">
        <title>The Genome Sequence of Afipia broomeae ATCC 49717.</title>
        <authorList>
            <consortium name="The Broad Institute Genome Sequencing Platform"/>
            <person name="Earl A."/>
            <person name="Ward D."/>
            <person name="Feldgarden M."/>
            <person name="Gevers D."/>
            <person name="Huys G."/>
            <person name="Walker B."/>
            <person name="Young S.K."/>
            <person name="Zeng Q."/>
            <person name="Gargeya S."/>
            <person name="Fitzgerald M."/>
            <person name="Haas B."/>
            <person name="Abouelleil A."/>
            <person name="Alvarado L."/>
            <person name="Arachchi H.M."/>
            <person name="Berlin A."/>
            <person name="Chapman S.B."/>
            <person name="Goldberg J."/>
            <person name="Griggs A."/>
            <person name="Gujja S."/>
            <person name="Hansen M."/>
            <person name="Howarth C."/>
            <person name="Imamovic A."/>
            <person name="Larimer J."/>
            <person name="McCowen C."/>
            <person name="Montmayeur A."/>
            <person name="Murphy C."/>
            <person name="Neiman D."/>
            <person name="Pearson M."/>
            <person name="Priest M."/>
            <person name="Roberts A."/>
            <person name="Saif S."/>
            <person name="Shea T."/>
            <person name="Sisk P."/>
            <person name="Sykes S."/>
            <person name="Wortman J."/>
            <person name="Nusbaum C."/>
            <person name="Birren B."/>
        </authorList>
    </citation>
    <scope>NUCLEOTIDE SEQUENCE [LARGE SCALE GENOMIC DNA]</scope>
    <source>
        <strain evidence="3 4">ATCC 49717</strain>
    </source>
</reference>
<keyword evidence="1" id="KW-0732">Signal</keyword>
<keyword evidence="4" id="KW-1185">Reference proteome</keyword>